<feature type="region of interest" description="Disordered" evidence="1">
    <location>
        <begin position="61"/>
        <end position="101"/>
    </location>
</feature>
<dbReference type="SUPFAM" id="SSF53098">
    <property type="entry name" value="Ribonuclease H-like"/>
    <property type="match status" value="1"/>
</dbReference>
<dbReference type="InterPro" id="IPR043502">
    <property type="entry name" value="DNA/RNA_pol_sf"/>
</dbReference>
<feature type="domain" description="Integrase catalytic" evidence="2">
    <location>
        <begin position="963"/>
        <end position="1008"/>
    </location>
</feature>
<organism evidence="3">
    <name type="scientific">Fagus sylvatica</name>
    <name type="common">Beechnut</name>
    <dbReference type="NCBI Taxonomy" id="28930"/>
    <lineage>
        <taxon>Eukaryota</taxon>
        <taxon>Viridiplantae</taxon>
        <taxon>Streptophyta</taxon>
        <taxon>Embryophyta</taxon>
        <taxon>Tracheophyta</taxon>
        <taxon>Spermatophyta</taxon>
        <taxon>Magnoliopsida</taxon>
        <taxon>eudicotyledons</taxon>
        <taxon>Gunneridae</taxon>
        <taxon>Pentapetalae</taxon>
        <taxon>rosids</taxon>
        <taxon>fabids</taxon>
        <taxon>Fagales</taxon>
        <taxon>Fagaceae</taxon>
        <taxon>Fagus</taxon>
    </lineage>
</organism>
<proteinExistence type="predicted"/>
<sequence length="1119" mass="126876">MTSQVEKITVYSGHGKNPIVILKGKHHVMETDLSSNNDNRWPEGLPSEKALRKLIVRSEVRHERKPEPSHRYHKWSKVDRETRMVEPKNSTSSSDQTGHKRNMDIVEALKQQVFELKRRLKKKDTKRSEHSSRQKTRSKPAQAISSDSSSTSVEVTEEEESSDGRKKGGRRADPIGHISHFRQSMALHLGNDALMCRMFPSSLGPMSLRCRKPKEFDSLLSIRMKDSESLKSYSSRYWEVYNEVDGCTEKIAIKTFKLGLDPKSELRHNLSRRPAKSMRDLMSRIEQFVGVEDDRARTRAVSTQGQAPRKLANMEPRRAELPSKNLIRFPRPREVSGVYMVFNEPIYRIMAEIKNESFFVWPTPLGGDPSKRAPNKYCSYHRDKSHMIERCYSLKQHLEELAKAEHLRHYLGDGQKQHYHEGPTVAHNTKPTARVIEMIHTSRPSGQSYDRLRRIRLGPLRSARGRSRLHLTSAERRSPFQTSAIEGKMIGTNTCGNGAKGDFTNLNQACSKDPFPLPKIDQLVDATTGHDRMSFLDAFQGYHQTSLSTEDREITAFITSLGVYCYKVMPVGLKNAGATYQQMVTKIFKDQIGKTIEIYIDEVVVKRKSSQNHLGDLAETFRTLRLHKLRLNASKCIFGVGSGKFLGFMVSHRGIEVHIKVVDRCQPFFQLLKKGTTFKWDDSCVVAFENLKRYLSSLVLLSNPVLAEPLFLYLAISERAVSAVLIRIKDIIQCPVYYMSKTMAEVEMRYLPLEKESGTGVVIITLDETVIEQSIRLDLKASNNEAEYEAVLAGLNSTKTLGAKNLIIHCDSLLIASQINGEYMARDERMAAYLLKVQQTMTNFNTVRVEQIGRNLNSHADALATLASVLSADSRRFIPIETLAAPSIALPACHIHTVMVGPCWMDPYVQYLKEGILPEQRKEAEIIRRKAASAEVTQGEDLWHTEPLPRDIGGPICKRMRFGIPKTIISDNGTQFNSKPFMKYCSELGIRNICSLSAYPQSNGTMPRRSTGETPFSLAYGSEAVIPLEIGLPTLSFSEWEPTRNDLAQSQALDLLEERREQAMIRLASYQQQLKKGYNKNVWPRSFQQGDLILRKVLGNTKNPNDGKLGPNWEGPYQV</sequence>
<dbReference type="InterPro" id="IPR001584">
    <property type="entry name" value="Integrase_cat-core"/>
</dbReference>
<dbReference type="InterPro" id="IPR002156">
    <property type="entry name" value="RNaseH_domain"/>
</dbReference>
<feature type="region of interest" description="Disordered" evidence="1">
    <location>
        <begin position="1099"/>
        <end position="1119"/>
    </location>
</feature>
<dbReference type="Gene3D" id="3.30.420.10">
    <property type="entry name" value="Ribonuclease H-like superfamily/Ribonuclease H"/>
    <property type="match status" value="2"/>
</dbReference>
<accession>A0A2N9EQR4</accession>
<dbReference type="InterPro" id="IPR036397">
    <property type="entry name" value="RNaseH_sf"/>
</dbReference>
<dbReference type="PROSITE" id="PS50994">
    <property type="entry name" value="INTEGRASE"/>
    <property type="match status" value="1"/>
</dbReference>
<dbReference type="Gene3D" id="3.30.70.270">
    <property type="match status" value="1"/>
</dbReference>
<dbReference type="PANTHER" id="PTHR48475:SF2">
    <property type="entry name" value="RIBONUCLEASE H"/>
    <property type="match status" value="1"/>
</dbReference>
<dbReference type="PANTHER" id="PTHR48475">
    <property type="entry name" value="RIBONUCLEASE H"/>
    <property type="match status" value="1"/>
</dbReference>
<feature type="compositionally biased region" description="Basic and acidic residues" evidence="1">
    <location>
        <begin position="162"/>
        <end position="174"/>
    </location>
</feature>
<dbReference type="InterPro" id="IPR012337">
    <property type="entry name" value="RNaseH-like_sf"/>
</dbReference>
<dbReference type="GO" id="GO:0015074">
    <property type="term" value="P:DNA integration"/>
    <property type="evidence" value="ECO:0007669"/>
    <property type="project" value="InterPro"/>
</dbReference>
<evidence type="ECO:0000256" key="1">
    <source>
        <dbReference type="SAM" id="MobiDB-lite"/>
    </source>
</evidence>
<evidence type="ECO:0000259" key="2">
    <source>
        <dbReference type="PROSITE" id="PS50994"/>
    </source>
</evidence>
<dbReference type="GO" id="GO:0003676">
    <property type="term" value="F:nucleic acid binding"/>
    <property type="evidence" value="ECO:0007669"/>
    <property type="project" value="InterPro"/>
</dbReference>
<dbReference type="CDD" id="cd09279">
    <property type="entry name" value="RNase_HI_like"/>
    <property type="match status" value="1"/>
</dbReference>
<gene>
    <name evidence="3" type="ORF">FSB_LOCUS4933</name>
</gene>
<name>A0A2N9EQR4_FAGSY</name>
<dbReference type="GO" id="GO:0004523">
    <property type="term" value="F:RNA-DNA hybrid ribonuclease activity"/>
    <property type="evidence" value="ECO:0007669"/>
    <property type="project" value="InterPro"/>
</dbReference>
<dbReference type="Pfam" id="PF13456">
    <property type="entry name" value="RVT_3"/>
    <property type="match status" value="1"/>
</dbReference>
<dbReference type="CDD" id="cd01647">
    <property type="entry name" value="RT_LTR"/>
    <property type="match status" value="1"/>
</dbReference>
<dbReference type="SUPFAM" id="SSF56672">
    <property type="entry name" value="DNA/RNA polymerases"/>
    <property type="match status" value="1"/>
</dbReference>
<dbReference type="InterPro" id="IPR043128">
    <property type="entry name" value="Rev_trsase/Diguanyl_cyclase"/>
</dbReference>
<feature type="region of interest" description="Disordered" evidence="1">
    <location>
        <begin position="117"/>
        <end position="175"/>
    </location>
</feature>
<dbReference type="Gene3D" id="3.10.10.10">
    <property type="entry name" value="HIV Type 1 Reverse Transcriptase, subunit A, domain 1"/>
    <property type="match status" value="1"/>
</dbReference>
<dbReference type="EMBL" id="OIVN01000249">
    <property type="protein sequence ID" value="SPC77051.1"/>
    <property type="molecule type" value="Genomic_DNA"/>
</dbReference>
<dbReference type="Pfam" id="PF00078">
    <property type="entry name" value="RVT_1"/>
    <property type="match status" value="1"/>
</dbReference>
<feature type="compositionally biased region" description="Basic and acidic residues" evidence="1">
    <location>
        <begin position="61"/>
        <end position="86"/>
    </location>
</feature>
<dbReference type="AlphaFoldDB" id="A0A2N9EQR4"/>
<evidence type="ECO:0000313" key="3">
    <source>
        <dbReference type="EMBL" id="SPC77051.1"/>
    </source>
</evidence>
<reference evidence="3" key="1">
    <citation type="submission" date="2018-02" db="EMBL/GenBank/DDBJ databases">
        <authorList>
            <person name="Cohen D.B."/>
            <person name="Kent A.D."/>
        </authorList>
    </citation>
    <scope>NUCLEOTIDE SEQUENCE</scope>
</reference>
<dbReference type="InterPro" id="IPR000477">
    <property type="entry name" value="RT_dom"/>
</dbReference>
<protein>
    <recommendedName>
        <fullName evidence="2">Integrase catalytic domain-containing protein</fullName>
    </recommendedName>
</protein>
<feature type="compositionally biased region" description="Low complexity" evidence="1">
    <location>
        <begin position="145"/>
        <end position="154"/>
    </location>
</feature>